<dbReference type="Proteomes" id="UP000295729">
    <property type="component" value="Unassembled WGS sequence"/>
</dbReference>
<dbReference type="RefSeq" id="WP_133559869.1">
    <property type="nucleotide sequence ID" value="NZ_SNZA01000001.1"/>
</dbReference>
<proteinExistence type="predicted"/>
<dbReference type="InterPro" id="IPR036412">
    <property type="entry name" value="HAD-like_sf"/>
</dbReference>
<evidence type="ECO:0000256" key="1">
    <source>
        <dbReference type="ARBA" id="ARBA00022801"/>
    </source>
</evidence>
<evidence type="ECO:0000313" key="3">
    <source>
        <dbReference type="Proteomes" id="UP000295729"/>
    </source>
</evidence>
<dbReference type="Gene3D" id="3.40.50.1000">
    <property type="entry name" value="HAD superfamily/HAD-like"/>
    <property type="match status" value="1"/>
</dbReference>
<dbReference type="OrthoDB" id="6101375at2"/>
<accession>A0A4V3DGQ5</accession>
<dbReference type="AlphaFoldDB" id="A0A4V3DGQ5"/>
<sequence>MDEVDLQKPIITTIAFDADDTLWRNEDVFLSTQQYFVEMLSSYHSKEYILERLNEVQISNLSNFGYGIKGFTLSLIETAISLTEGRITGYEVHEIIQLAKQMLAAPVHMLPGIEDLLRSLKGKCQLMVITKGDLLDQEGKLARSGLSEYFDWYEVVSNKKVANYQKVFESLQLTPSEVLMIGNSLRSDVLPVLDAGAHALHVPYHTTWSHEQVTDEELKQYPDIPSVSSASEIENWIRNHFQLSGEVRS</sequence>
<name>A0A4V3DGQ5_9GAMM</name>
<evidence type="ECO:0000313" key="2">
    <source>
        <dbReference type="EMBL" id="TDR15241.1"/>
    </source>
</evidence>
<reference evidence="2 3" key="1">
    <citation type="submission" date="2019-03" db="EMBL/GenBank/DDBJ databases">
        <title>Genomic Encyclopedia of Type Strains, Phase IV (KMG-IV): sequencing the most valuable type-strain genomes for metagenomic binning, comparative biology and taxonomic classification.</title>
        <authorList>
            <person name="Goeker M."/>
        </authorList>
    </citation>
    <scope>NUCLEOTIDE SEQUENCE [LARGE SCALE GENOMIC DNA]</scope>
    <source>
        <strain evidence="2 3">DSM 5604</strain>
    </source>
</reference>
<dbReference type="InterPro" id="IPR023214">
    <property type="entry name" value="HAD_sf"/>
</dbReference>
<keyword evidence="1 2" id="KW-0378">Hydrolase</keyword>
<dbReference type="InterPro" id="IPR023198">
    <property type="entry name" value="PGP-like_dom2"/>
</dbReference>
<dbReference type="PANTHER" id="PTHR43316">
    <property type="entry name" value="HYDROLASE, HALOACID DELAHOGENASE-RELATED"/>
    <property type="match status" value="1"/>
</dbReference>
<dbReference type="InterPro" id="IPR051540">
    <property type="entry name" value="S-2-haloacid_dehalogenase"/>
</dbReference>
<keyword evidence="3" id="KW-1185">Reference proteome</keyword>
<dbReference type="EMBL" id="SNZA01000001">
    <property type="protein sequence ID" value="TDR15241.1"/>
    <property type="molecule type" value="Genomic_DNA"/>
</dbReference>
<dbReference type="SFLD" id="SFLDS00003">
    <property type="entry name" value="Haloacid_Dehalogenase"/>
    <property type="match status" value="1"/>
</dbReference>
<dbReference type="Pfam" id="PF00702">
    <property type="entry name" value="Hydrolase"/>
    <property type="match status" value="1"/>
</dbReference>
<protein>
    <submittedName>
        <fullName evidence="2">Putative hydrolase of the HAD superfamily</fullName>
    </submittedName>
</protein>
<comment type="caution">
    <text evidence="2">The sequence shown here is derived from an EMBL/GenBank/DDBJ whole genome shotgun (WGS) entry which is preliminary data.</text>
</comment>
<dbReference type="SUPFAM" id="SSF56784">
    <property type="entry name" value="HAD-like"/>
    <property type="match status" value="1"/>
</dbReference>
<dbReference type="SFLD" id="SFLDG01129">
    <property type="entry name" value="C1.5:_HAD__Beta-PGM__Phosphata"/>
    <property type="match status" value="1"/>
</dbReference>
<dbReference type="GO" id="GO:0016787">
    <property type="term" value="F:hydrolase activity"/>
    <property type="evidence" value="ECO:0007669"/>
    <property type="project" value="UniProtKB-KW"/>
</dbReference>
<dbReference type="PANTHER" id="PTHR43316:SF8">
    <property type="entry name" value="HAD FAMILY HYDROLASE"/>
    <property type="match status" value="1"/>
</dbReference>
<dbReference type="Gene3D" id="1.10.150.240">
    <property type="entry name" value="Putative phosphatase, domain 2"/>
    <property type="match status" value="1"/>
</dbReference>
<gene>
    <name evidence="2" type="ORF">C8D85_0601</name>
</gene>
<organism evidence="2 3">
    <name type="scientific">Marinomonas communis</name>
    <dbReference type="NCBI Taxonomy" id="28254"/>
    <lineage>
        <taxon>Bacteria</taxon>
        <taxon>Pseudomonadati</taxon>
        <taxon>Pseudomonadota</taxon>
        <taxon>Gammaproteobacteria</taxon>
        <taxon>Oceanospirillales</taxon>
        <taxon>Oceanospirillaceae</taxon>
        <taxon>Marinomonas</taxon>
    </lineage>
</organism>